<organism evidence="2 3">
    <name type="scientific">Pleurodeles waltl</name>
    <name type="common">Iberian ribbed newt</name>
    <dbReference type="NCBI Taxonomy" id="8319"/>
    <lineage>
        <taxon>Eukaryota</taxon>
        <taxon>Metazoa</taxon>
        <taxon>Chordata</taxon>
        <taxon>Craniata</taxon>
        <taxon>Vertebrata</taxon>
        <taxon>Euteleostomi</taxon>
        <taxon>Amphibia</taxon>
        <taxon>Batrachia</taxon>
        <taxon>Caudata</taxon>
        <taxon>Salamandroidea</taxon>
        <taxon>Salamandridae</taxon>
        <taxon>Pleurodelinae</taxon>
        <taxon>Pleurodeles</taxon>
    </lineage>
</organism>
<sequence>MRTLYTFCGSGTAQSEQKKRSSGANQGRQLAVPATIREKSGAESRFPHPCNECEGVGSPGGRIPESLRGCQDNAGAHTGNPDVRVPEIIRSDEGLQGERVPNKEDAGGGKEEDEDRNQEEDERTMTASPKTCGVKDTTTKEEGAEDREFCHVPGGTWLHQCSHLHHQIFKRLANDNLASSQELAIQKDKEHAVKRTSLGIVLRLDGDGGALEESVAKGSTEQLVAALS</sequence>
<comment type="caution">
    <text evidence="2">The sequence shown here is derived from an EMBL/GenBank/DDBJ whole genome shotgun (WGS) entry which is preliminary data.</text>
</comment>
<accession>A0AAV7QG26</accession>
<dbReference type="Proteomes" id="UP001066276">
    <property type="component" value="Chromosome 6"/>
</dbReference>
<feature type="compositionally biased region" description="Basic and acidic residues" evidence="1">
    <location>
        <begin position="100"/>
        <end position="110"/>
    </location>
</feature>
<feature type="region of interest" description="Disordered" evidence="1">
    <location>
        <begin position="1"/>
        <end position="140"/>
    </location>
</feature>
<evidence type="ECO:0000256" key="1">
    <source>
        <dbReference type="SAM" id="MobiDB-lite"/>
    </source>
</evidence>
<dbReference type="AlphaFoldDB" id="A0AAV7QG26"/>
<feature type="compositionally biased region" description="Basic and acidic residues" evidence="1">
    <location>
        <begin position="84"/>
        <end position="93"/>
    </location>
</feature>
<protein>
    <submittedName>
        <fullName evidence="2">Uncharacterized protein</fullName>
    </submittedName>
</protein>
<proteinExistence type="predicted"/>
<gene>
    <name evidence="2" type="ORF">NDU88_005739</name>
</gene>
<evidence type="ECO:0000313" key="2">
    <source>
        <dbReference type="EMBL" id="KAJ1139364.1"/>
    </source>
</evidence>
<reference evidence="2" key="1">
    <citation type="journal article" date="2022" name="bioRxiv">
        <title>Sequencing and chromosome-scale assembly of the giantPleurodeles waltlgenome.</title>
        <authorList>
            <person name="Brown T."/>
            <person name="Elewa A."/>
            <person name="Iarovenko S."/>
            <person name="Subramanian E."/>
            <person name="Araus A.J."/>
            <person name="Petzold A."/>
            <person name="Susuki M."/>
            <person name="Suzuki K.-i.T."/>
            <person name="Hayashi T."/>
            <person name="Toyoda A."/>
            <person name="Oliveira C."/>
            <person name="Osipova E."/>
            <person name="Leigh N.D."/>
            <person name="Simon A."/>
            <person name="Yun M.H."/>
        </authorList>
    </citation>
    <scope>NUCLEOTIDE SEQUENCE</scope>
    <source>
        <strain evidence="2">20211129_DDA</strain>
        <tissue evidence="2">Liver</tissue>
    </source>
</reference>
<name>A0AAV7QG26_PLEWA</name>
<dbReference type="EMBL" id="JANPWB010000010">
    <property type="protein sequence ID" value="KAJ1139364.1"/>
    <property type="molecule type" value="Genomic_DNA"/>
</dbReference>
<feature type="compositionally biased region" description="Basic and acidic residues" evidence="1">
    <location>
        <begin position="36"/>
        <end position="46"/>
    </location>
</feature>
<evidence type="ECO:0000313" key="3">
    <source>
        <dbReference type="Proteomes" id="UP001066276"/>
    </source>
</evidence>
<feature type="compositionally biased region" description="Acidic residues" evidence="1">
    <location>
        <begin position="111"/>
        <end position="122"/>
    </location>
</feature>
<keyword evidence="3" id="KW-1185">Reference proteome</keyword>